<dbReference type="EMBL" id="MN270891">
    <property type="protein sequence ID" value="QFP93820.1"/>
    <property type="molecule type" value="Genomic_DNA"/>
</dbReference>
<name>A0A5P8D725_9CAUD</name>
<evidence type="ECO:0000313" key="1">
    <source>
        <dbReference type="EMBL" id="QFP93820.1"/>
    </source>
</evidence>
<reference evidence="1 2" key="1">
    <citation type="submission" date="2019-08" db="EMBL/GenBank/DDBJ databases">
        <title>Six bacteriophages against potato bacterial diseases.</title>
        <authorList>
            <person name="Zhang X."/>
            <person name="Kering K."/>
        </authorList>
    </citation>
    <scope>NUCLEOTIDE SEQUENCE [LARGE SCALE GENOMIC DNA]</scope>
</reference>
<dbReference type="Proteomes" id="UP000326781">
    <property type="component" value="Segment"/>
</dbReference>
<accession>A0A5P8D725</accession>
<protein>
    <submittedName>
        <fullName evidence="1">Uncharacterized protein</fullName>
    </submittedName>
</protein>
<sequence>MKYHAKLNIGRIPKDHNDLKGLWLSGYIYDDKHTHGLHPFDDGEYVYTTTVTRVVKRRGKVYVTTRNTTYLLISEPE</sequence>
<proteinExistence type="predicted"/>
<organism evidence="1 2">
    <name type="scientific">Pectobacterium phage Wc4</name>
    <dbReference type="NCBI Taxonomy" id="2652428"/>
    <lineage>
        <taxon>Viruses</taxon>
        <taxon>Duplodnaviria</taxon>
        <taxon>Heunggongvirae</taxon>
        <taxon>Uroviricota</taxon>
        <taxon>Caudoviricetes</taxon>
        <taxon>Andersonviridae</taxon>
        <taxon>Andersonviridae incertae sedis</taxon>
        <taxon>Arnovirus</taxon>
        <taxon>Arnovirus Wc4</taxon>
    </lineage>
</organism>
<evidence type="ECO:0000313" key="2">
    <source>
        <dbReference type="Proteomes" id="UP000326781"/>
    </source>
</evidence>
<keyword evidence="2" id="KW-1185">Reference proteome</keyword>